<reference evidence="8 9" key="1">
    <citation type="submission" date="2015-10" db="EMBL/GenBank/DDBJ databases">
        <title>Conservation of the essential genome among Caulobacter and Brevundimonas species.</title>
        <authorList>
            <person name="Scott D."/>
            <person name="Ely B."/>
        </authorList>
    </citation>
    <scope>NUCLEOTIDE SEQUENCE [LARGE SCALE GENOMIC DNA]</scope>
    <source>
        <strain evidence="8 9">CB4</strain>
    </source>
</reference>
<feature type="transmembrane region" description="Helical" evidence="6">
    <location>
        <begin position="332"/>
        <end position="354"/>
    </location>
</feature>
<keyword evidence="4 6" id="KW-1133">Transmembrane helix</keyword>
<name>A0A0P0NX47_9CAUL</name>
<dbReference type="AlphaFoldDB" id="A0A0P0NX47"/>
<dbReference type="PROSITE" id="PS50850">
    <property type="entry name" value="MFS"/>
    <property type="match status" value="1"/>
</dbReference>
<sequence length="434" mass="44823">MALPDLRRVSLLAGFSLLLFLITAATYGSLGVVLPGMIRELGWSFEQAFLGFSVLGLFTGASSWLPAILIRRIGVRATLLLGSAILGLGLLGFAGSASIARYYAGAALCGIGFQMAALIPGTHVLSALYRRRALPFGIYFTFGSLGGVAGPWMALAVLNGADNDWRLYWLVLAGLAVVIGGLCAALVGGSKWLAEAAHDVDAEVEAEARETLAGARVYRTAHEWSVKAALRTPQFYVLVAAYFTHLLAGVTVASVSVSHIGEVGVAAGLSAAAAAAIGAKMLSLESLMQTAARLGGGFIGDRIDPKWLLVGAQGMLVIGLLALASATSTPLMLLYAIGTGVGFGLTVLAVTVLLLNYYGRRNNLELFSLTCLVGAVSAAGPFIAGAMRDRLGGFAPTFQLFAAVIAVVFVAALFMRPPAAPEDECGGPDGAGRG</sequence>
<evidence type="ECO:0000256" key="4">
    <source>
        <dbReference type="ARBA" id="ARBA00022989"/>
    </source>
</evidence>
<feature type="transmembrane region" description="Helical" evidence="6">
    <location>
        <begin position="393"/>
        <end position="414"/>
    </location>
</feature>
<gene>
    <name evidence="8" type="ORF">AQ619_04200</name>
</gene>
<feature type="transmembrane region" description="Helical" evidence="6">
    <location>
        <begin position="133"/>
        <end position="155"/>
    </location>
</feature>
<evidence type="ECO:0000256" key="2">
    <source>
        <dbReference type="ARBA" id="ARBA00022448"/>
    </source>
</evidence>
<dbReference type="PANTHER" id="PTHR43385">
    <property type="entry name" value="RIBOFLAVIN TRANSPORTER RIBJ"/>
    <property type="match status" value="1"/>
</dbReference>
<keyword evidence="3 6" id="KW-0812">Transmembrane</keyword>
<evidence type="ECO:0000256" key="6">
    <source>
        <dbReference type="SAM" id="Phobius"/>
    </source>
</evidence>
<dbReference type="KEGG" id="chq:AQ619_04200"/>
<keyword evidence="5 6" id="KW-0472">Membrane</keyword>
<feature type="transmembrane region" description="Helical" evidence="6">
    <location>
        <begin position="263"/>
        <end position="283"/>
    </location>
</feature>
<dbReference type="InterPro" id="IPR011701">
    <property type="entry name" value="MFS"/>
</dbReference>
<dbReference type="Proteomes" id="UP000056905">
    <property type="component" value="Chromosome"/>
</dbReference>
<feature type="domain" description="Major facilitator superfamily (MFS) profile" evidence="7">
    <location>
        <begin position="9"/>
        <end position="420"/>
    </location>
</feature>
<organism evidence="8 9">
    <name type="scientific">Caulobacter henricii</name>
    <dbReference type="NCBI Taxonomy" id="69395"/>
    <lineage>
        <taxon>Bacteria</taxon>
        <taxon>Pseudomonadati</taxon>
        <taxon>Pseudomonadota</taxon>
        <taxon>Alphaproteobacteria</taxon>
        <taxon>Caulobacterales</taxon>
        <taxon>Caulobacteraceae</taxon>
        <taxon>Caulobacter</taxon>
    </lineage>
</organism>
<evidence type="ECO:0000256" key="3">
    <source>
        <dbReference type="ARBA" id="ARBA00022692"/>
    </source>
</evidence>
<evidence type="ECO:0000256" key="1">
    <source>
        <dbReference type="ARBA" id="ARBA00004141"/>
    </source>
</evidence>
<keyword evidence="9" id="KW-1185">Reference proteome</keyword>
<feature type="transmembrane region" description="Helical" evidence="6">
    <location>
        <begin position="77"/>
        <end position="96"/>
    </location>
</feature>
<accession>A0A0P0NX47</accession>
<dbReference type="SUPFAM" id="SSF103473">
    <property type="entry name" value="MFS general substrate transporter"/>
    <property type="match status" value="1"/>
</dbReference>
<dbReference type="PANTHER" id="PTHR43385:SF1">
    <property type="entry name" value="RIBOFLAVIN TRANSPORTER RIBJ"/>
    <property type="match status" value="1"/>
</dbReference>
<evidence type="ECO:0000313" key="8">
    <source>
        <dbReference type="EMBL" id="ALL12621.1"/>
    </source>
</evidence>
<dbReference type="STRING" id="69395.AQ619_04200"/>
<feature type="transmembrane region" description="Helical" evidence="6">
    <location>
        <begin position="102"/>
        <end position="121"/>
    </location>
</feature>
<dbReference type="InterPro" id="IPR036259">
    <property type="entry name" value="MFS_trans_sf"/>
</dbReference>
<feature type="transmembrane region" description="Helical" evidence="6">
    <location>
        <begin position="48"/>
        <end position="70"/>
    </location>
</feature>
<evidence type="ECO:0000259" key="7">
    <source>
        <dbReference type="PROSITE" id="PS50850"/>
    </source>
</evidence>
<feature type="transmembrane region" description="Helical" evidence="6">
    <location>
        <begin position="167"/>
        <end position="187"/>
    </location>
</feature>
<dbReference type="Pfam" id="PF07690">
    <property type="entry name" value="MFS_1"/>
    <property type="match status" value="1"/>
</dbReference>
<protein>
    <submittedName>
        <fullName evidence="8">MFS transporter</fullName>
    </submittedName>
</protein>
<dbReference type="InterPro" id="IPR052983">
    <property type="entry name" value="MFS_Riboflavin_Transporter"/>
</dbReference>
<dbReference type="EMBL" id="CP013002">
    <property type="protein sequence ID" value="ALL12621.1"/>
    <property type="molecule type" value="Genomic_DNA"/>
</dbReference>
<proteinExistence type="predicted"/>
<evidence type="ECO:0000256" key="5">
    <source>
        <dbReference type="ARBA" id="ARBA00023136"/>
    </source>
</evidence>
<dbReference type="GO" id="GO:0022857">
    <property type="term" value="F:transmembrane transporter activity"/>
    <property type="evidence" value="ECO:0007669"/>
    <property type="project" value="InterPro"/>
</dbReference>
<dbReference type="InterPro" id="IPR020846">
    <property type="entry name" value="MFS_dom"/>
</dbReference>
<feature type="transmembrane region" description="Helical" evidence="6">
    <location>
        <begin position="366"/>
        <end position="387"/>
    </location>
</feature>
<evidence type="ECO:0000313" key="9">
    <source>
        <dbReference type="Proteomes" id="UP000056905"/>
    </source>
</evidence>
<dbReference type="GO" id="GO:0016020">
    <property type="term" value="C:membrane"/>
    <property type="evidence" value="ECO:0007669"/>
    <property type="project" value="UniProtKB-SubCell"/>
</dbReference>
<dbReference type="Gene3D" id="1.20.1250.20">
    <property type="entry name" value="MFS general substrate transporter like domains"/>
    <property type="match status" value="2"/>
</dbReference>
<feature type="transmembrane region" description="Helical" evidence="6">
    <location>
        <begin position="235"/>
        <end position="257"/>
    </location>
</feature>
<keyword evidence="2" id="KW-0813">Transport</keyword>
<comment type="subcellular location">
    <subcellularLocation>
        <location evidence="1">Membrane</location>
        <topology evidence="1">Multi-pass membrane protein</topology>
    </subcellularLocation>
</comment>
<feature type="transmembrane region" description="Helical" evidence="6">
    <location>
        <begin position="307"/>
        <end position="326"/>
    </location>
</feature>